<keyword evidence="9" id="KW-0966">Cell projection</keyword>
<evidence type="ECO:0000256" key="2">
    <source>
        <dbReference type="ARBA" id="ARBA00004613"/>
    </source>
</evidence>
<evidence type="ECO:0000256" key="1">
    <source>
        <dbReference type="ARBA" id="ARBA00004365"/>
    </source>
</evidence>
<evidence type="ECO:0000259" key="8">
    <source>
        <dbReference type="Pfam" id="PF22638"/>
    </source>
</evidence>
<evidence type="ECO:0000313" key="10">
    <source>
        <dbReference type="Proteomes" id="UP001267426"/>
    </source>
</evidence>
<evidence type="ECO:0000259" key="7">
    <source>
        <dbReference type="Pfam" id="PF06429"/>
    </source>
</evidence>
<keyword evidence="10" id="KW-1185">Reference proteome</keyword>
<dbReference type="PANTHER" id="PTHR30033:SF1">
    <property type="entry name" value="FLAGELLAR HOOK-ASSOCIATED PROTEIN 1"/>
    <property type="match status" value="1"/>
</dbReference>
<organism evidence="9 10">
    <name type="scientific">Rubrivirga litoralis</name>
    <dbReference type="NCBI Taxonomy" id="3075598"/>
    <lineage>
        <taxon>Bacteria</taxon>
        <taxon>Pseudomonadati</taxon>
        <taxon>Rhodothermota</taxon>
        <taxon>Rhodothermia</taxon>
        <taxon>Rhodothermales</taxon>
        <taxon>Rubricoccaceae</taxon>
        <taxon>Rubrivirga</taxon>
    </lineage>
</organism>
<keyword evidence="5" id="KW-0964">Secreted</keyword>
<accession>A0ABU3BR90</accession>
<evidence type="ECO:0000256" key="3">
    <source>
        <dbReference type="ARBA" id="ARBA00009677"/>
    </source>
</evidence>
<feature type="domain" description="Flagellar hook-associated protein FlgK helical" evidence="8">
    <location>
        <begin position="103"/>
        <end position="331"/>
    </location>
</feature>
<dbReference type="SUPFAM" id="SSF64518">
    <property type="entry name" value="Phase 1 flagellin"/>
    <property type="match status" value="1"/>
</dbReference>
<keyword evidence="9" id="KW-0969">Cilium</keyword>
<evidence type="ECO:0000256" key="5">
    <source>
        <dbReference type="ARBA" id="ARBA00022525"/>
    </source>
</evidence>
<dbReference type="InterPro" id="IPR053927">
    <property type="entry name" value="FlgK_helical"/>
</dbReference>
<dbReference type="PANTHER" id="PTHR30033">
    <property type="entry name" value="FLAGELLAR HOOK-ASSOCIATED PROTEIN 1"/>
    <property type="match status" value="1"/>
</dbReference>
<dbReference type="Pfam" id="PF06429">
    <property type="entry name" value="Flg_bbr_C"/>
    <property type="match status" value="1"/>
</dbReference>
<sequence>MSINGLFQTSRRSLRVLEGAIQTAGQNIANAGTPGYSRQRVALRADSVVAYGVHSGVRPGTFTGAGVSVQGYERLRDGLLDRAARDAHSDLGAADQEVRTGSALEGVFAVGTQGSLTESVAAFWDSWTDAANAPTDRSARGVVLDRADALAGVFRRHDEGLTRLADETRGALADGVDGFNAITERLAGLNEQIANARAAGAPDLGAEDERDQAVTELASLAPLGVAAETDGTYTITVQGMTVVQGAETTTVEHVGPPAEPDDAVRFAGTDVAFRPGAEGGGALGGWLRTLGQAVPETRAGLDALAAQITTDVNTAHAAGYGRDDVTGRDFFEPTGTTAATFARSAALTDPDHVALAGGAGDRGDASVALALADLRPGVERDAAAIAGGAGRRLQGASARADAASALTGHYEGLAAGVSGVSLDEEMTHLIEYQQAYAASARVLTTARDMFDTLLAL</sequence>
<comment type="caution">
    <text evidence="9">The sequence shown here is derived from an EMBL/GenBank/DDBJ whole genome shotgun (WGS) entry which is preliminary data.</text>
</comment>
<dbReference type="Pfam" id="PF22638">
    <property type="entry name" value="FlgK_D1"/>
    <property type="match status" value="1"/>
</dbReference>
<evidence type="ECO:0000313" key="9">
    <source>
        <dbReference type="EMBL" id="MDT0631775.1"/>
    </source>
</evidence>
<proteinExistence type="inferred from homology"/>
<comment type="subcellular location">
    <subcellularLocation>
        <location evidence="1">Bacterial flagellum</location>
    </subcellularLocation>
    <subcellularLocation>
        <location evidence="2">Secreted</location>
    </subcellularLocation>
</comment>
<protein>
    <recommendedName>
        <fullName evidence="4">Flagellar hook-associated protein 1</fullName>
    </recommendedName>
</protein>
<evidence type="ECO:0000256" key="4">
    <source>
        <dbReference type="ARBA" id="ARBA00016244"/>
    </source>
</evidence>
<dbReference type="EMBL" id="JAVRHT010000016">
    <property type="protein sequence ID" value="MDT0631775.1"/>
    <property type="molecule type" value="Genomic_DNA"/>
</dbReference>
<feature type="domain" description="Flagellar basal-body/hook protein C-terminal" evidence="7">
    <location>
        <begin position="418"/>
        <end position="456"/>
    </location>
</feature>
<dbReference type="Proteomes" id="UP001267426">
    <property type="component" value="Unassembled WGS sequence"/>
</dbReference>
<dbReference type="NCBIfam" id="TIGR02492">
    <property type="entry name" value="flgK_ends"/>
    <property type="match status" value="1"/>
</dbReference>
<dbReference type="RefSeq" id="WP_311663119.1">
    <property type="nucleotide sequence ID" value="NZ_JAVRHT010000016.1"/>
</dbReference>
<keyword evidence="6" id="KW-0975">Bacterial flagellum</keyword>
<dbReference type="InterPro" id="IPR010930">
    <property type="entry name" value="Flg_bb/hook_C_dom"/>
</dbReference>
<dbReference type="InterPro" id="IPR002371">
    <property type="entry name" value="FlgK"/>
</dbReference>
<reference evidence="9 10" key="1">
    <citation type="submission" date="2023-09" db="EMBL/GenBank/DDBJ databases">
        <authorList>
            <person name="Rey-Velasco X."/>
        </authorList>
    </citation>
    <scope>NUCLEOTIDE SEQUENCE [LARGE SCALE GENOMIC DNA]</scope>
    <source>
        <strain evidence="9 10">F394</strain>
    </source>
</reference>
<name>A0ABU3BR90_9BACT</name>
<keyword evidence="9" id="KW-0282">Flagellum</keyword>
<comment type="similarity">
    <text evidence="3">Belongs to the flagella basal body rod proteins family.</text>
</comment>
<evidence type="ECO:0000256" key="6">
    <source>
        <dbReference type="ARBA" id="ARBA00023143"/>
    </source>
</evidence>
<gene>
    <name evidence="9" type="primary">flgK</name>
    <name evidence="9" type="ORF">RM540_08465</name>
</gene>